<dbReference type="RefSeq" id="WP_101831922.1">
    <property type="nucleotide sequence ID" value="NZ_FZMO01000146.1"/>
</dbReference>
<dbReference type="InterPro" id="IPR013126">
    <property type="entry name" value="Hsp_70_fam"/>
</dbReference>
<dbReference type="Pfam" id="PF00012">
    <property type="entry name" value="HSP70"/>
    <property type="match status" value="1"/>
</dbReference>
<dbReference type="PANTHER" id="PTHR30570:SF1">
    <property type="entry name" value="PHOSPHATE-BINDING PROTEIN PSTS"/>
    <property type="match status" value="1"/>
</dbReference>
<feature type="region of interest" description="Disordered" evidence="5">
    <location>
        <begin position="616"/>
        <end position="649"/>
    </location>
</feature>
<evidence type="ECO:0000256" key="3">
    <source>
        <dbReference type="ARBA" id="ARBA00022840"/>
    </source>
</evidence>
<keyword evidence="6" id="KW-0472">Membrane</keyword>
<keyword evidence="9" id="KW-1185">Reference proteome</keyword>
<feature type="compositionally biased region" description="Low complexity" evidence="5">
    <location>
        <begin position="439"/>
        <end position="464"/>
    </location>
</feature>
<feature type="compositionally biased region" description="Pro residues" evidence="5">
    <location>
        <begin position="635"/>
        <end position="649"/>
    </location>
</feature>
<dbReference type="EMBL" id="FZMO01000146">
    <property type="protein sequence ID" value="SNQ48209.1"/>
    <property type="molecule type" value="Genomic_DNA"/>
</dbReference>
<feature type="region of interest" description="Disordered" evidence="5">
    <location>
        <begin position="547"/>
        <end position="580"/>
    </location>
</feature>
<dbReference type="GO" id="GO:0140662">
    <property type="term" value="F:ATP-dependent protein folding chaperone"/>
    <property type="evidence" value="ECO:0007669"/>
    <property type="project" value="InterPro"/>
</dbReference>
<dbReference type="AlphaFoldDB" id="A0A2I2KRC9"/>
<feature type="compositionally biased region" description="Low complexity" evidence="5">
    <location>
        <begin position="549"/>
        <end position="562"/>
    </location>
</feature>
<organism evidence="8 9">
    <name type="scientific">Frankia canadensis</name>
    <dbReference type="NCBI Taxonomy" id="1836972"/>
    <lineage>
        <taxon>Bacteria</taxon>
        <taxon>Bacillati</taxon>
        <taxon>Actinomycetota</taxon>
        <taxon>Actinomycetes</taxon>
        <taxon>Frankiales</taxon>
        <taxon>Frankiaceae</taxon>
        <taxon>Frankia</taxon>
    </lineage>
</organism>
<evidence type="ECO:0000313" key="8">
    <source>
        <dbReference type="EMBL" id="SNQ48209.1"/>
    </source>
</evidence>
<dbReference type="SUPFAM" id="SSF53067">
    <property type="entry name" value="Actin-like ATPase domain"/>
    <property type="match status" value="2"/>
</dbReference>
<feature type="domain" description="PBP" evidence="7">
    <location>
        <begin position="648"/>
        <end position="894"/>
    </location>
</feature>
<evidence type="ECO:0000256" key="4">
    <source>
        <dbReference type="ARBA" id="ARBA00023186"/>
    </source>
</evidence>
<dbReference type="Gene3D" id="3.90.640.10">
    <property type="entry name" value="Actin, Chain A, domain 4"/>
    <property type="match status" value="1"/>
</dbReference>
<dbReference type="Gene3D" id="3.40.190.10">
    <property type="entry name" value="Periplasmic binding protein-like II"/>
    <property type="match status" value="2"/>
</dbReference>
<keyword evidence="6" id="KW-0812">Transmembrane</keyword>
<protein>
    <submittedName>
        <fullName evidence="8">Molecular chaperone</fullName>
    </submittedName>
</protein>
<evidence type="ECO:0000256" key="5">
    <source>
        <dbReference type="SAM" id="MobiDB-lite"/>
    </source>
</evidence>
<dbReference type="SUPFAM" id="SSF53850">
    <property type="entry name" value="Periplasmic binding protein-like II"/>
    <property type="match status" value="1"/>
</dbReference>
<keyword evidence="6" id="KW-1133">Transmembrane helix</keyword>
<name>A0A2I2KRC9_9ACTN</name>
<dbReference type="PRINTS" id="PR00301">
    <property type="entry name" value="HEATSHOCK70"/>
</dbReference>
<dbReference type="Proteomes" id="UP000234331">
    <property type="component" value="Unassembled WGS sequence"/>
</dbReference>
<dbReference type="GO" id="GO:0005524">
    <property type="term" value="F:ATP binding"/>
    <property type="evidence" value="ECO:0007669"/>
    <property type="project" value="UniProtKB-KW"/>
</dbReference>
<keyword evidence="1" id="KW-0732">Signal</keyword>
<dbReference type="Gene3D" id="3.30.420.40">
    <property type="match status" value="2"/>
</dbReference>
<evidence type="ECO:0000256" key="1">
    <source>
        <dbReference type="ARBA" id="ARBA00022729"/>
    </source>
</evidence>
<dbReference type="InterPro" id="IPR050811">
    <property type="entry name" value="Phosphate_ABC_transporter"/>
</dbReference>
<accession>A0A2I2KRC9</accession>
<feature type="compositionally biased region" description="Gly residues" evidence="5">
    <location>
        <begin position="563"/>
        <end position="580"/>
    </location>
</feature>
<feature type="compositionally biased region" description="Low complexity" evidence="5">
    <location>
        <begin position="412"/>
        <end position="424"/>
    </location>
</feature>
<dbReference type="Pfam" id="PF12849">
    <property type="entry name" value="PBP_like_2"/>
    <property type="match status" value="1"/>
</dbReference>
<reference evidence="8 9" key="1">
    <citation type="submission" date="2017-06" db="EMBL/GenBank/DDBJ databases">
        <authorList>
            <person name="Kim H.J."/>
            <person name="Triplett B.A."/>
        </authorList>
    </citation>
    <scope>NUCLEOTIDE SEQUENCE [LARGE SCALE GENOMIC DNA]</scope>
    <source>
        <strain evidence="8">FRACA_ARgP5</strain>
    </source>
</reference>
<feature type="region of interest" description="Disordered" evidence="5">
    <location>
        <begin position="412"/>
        <end position="464"/>
    </location>
</feature>
<keyword evidence="3" id="KW-0067">ATP-binding</keyword>
<dbReference type="PANTHER" id="PTHR30570">
    <property type="entry name" value="PERIPLASMIC PHOSPHATE BINDING COMPONENT OF PHOSPHATE ABC TRANSPORTER"/>
    <property type="match status" value="1"/>
</dbReference>
<evidence type="ECO:0000259" key="7">
    <source>
        <dbReference type="Pfam" id="PF12849"/>
    </source>
</evidence>
<evidence type="ECO:0000256" key="6">
    <source>
        <dbReference type="SAM" id="Phobius"/>
    </source>
</evidence>
<evidence type="ECO:0000256" key="2">
    <source>
        <dbReference type="ARBA" id="ARBA00022741"/>
    </source>
</evidence>
<dbReference type="InterPro" id="IPR043129">
    <property type="entry name" value="ATPase_NBD"/>
</dbReference>
<proteinExistence type="predicted"/>
<dbReference type="InterPro" id="IPR024370">
    <property type="entry name" value="PBP_domain"/>
</dbReference>
<feature type="transmembrane region" description="Helical" evidence="6">
    <location>
        <begin position="593"/>
        <end position="614"/>
    </location>
</feature>
<gene>
    <name evidence="8" type="ORF">FRACA_230003</name>
</gene>
<dbReference type="OrthoDB" id="9790048at2"/>
<evidence type="ECO:0000313" key="9">
    <source>
        <dbReference type="Proteomes" id="UP000234331"/>
    </source>
</evidence>
<keyword evidence="2" id="KW-0547">Nucleotide-binding</keyword>
<sequence>MGYQLGIDIGSAHTIVGIADGGWPRVLELGGQRRLPSVVYAPAGGGLVFARAAARRARTDPDRSATDLLRRLGDDGQVLLGGAAYSREGLLGRLVAHLVTTAAEQLGGLPDQVVVTHPTFWPASRREAFAEAIGQLSGLEMPVVAIPAADAMGTLLARASLTQTVDLVGWYDLGAGFLDSAVLSFSPFGYQLVGTAAGMRHGAGLDLDGMLAERALDHAGVAAGLDRSDPAVRTALARLRRDAAQAKEVLAEEDEADLTVSLPGVETTTTLTRAELETLVGPTIDDTVETLRRAMRSVPAGPADLSRILLSGGLAYLPLVSRRLRAAFPEITRIEHRSDADLAMGAAILAADLADRATRAGGAGAEQTYDTTALIRPPDAASLSSLPPYLAGDGSTPPAAAASADPAAAAAAGPGASAAGAGAAMAGGGDIDGPTARWVVGDGPDGRTGTPGQSADAAAGGWGTSGAATVAPGAAYGQATVYGQATDTGQATGYGQGHGPGGGAWANPGVGAAGVGGPAAGSGGAGDRPVAAAAGAYGLVGAEGGASAGGAEASVGEPAPAGASGGAAGPGGRGARRGGSGGGGGIFGSRRGLIAAAIVAVLFVAAGTTAGVVLTDRGSDSGTPVASVSTFPTTDPIPPPATSSPEPPPAPNLVRVAGSSEVAPITETAYNEFRRTQRNVTVSIEATSTEDGFAALCSGKADLADASFEPNPGSLKDPACEKKLVGFEVAHHTLPIVVNPQNTWLHCLTLKQVKKIWGADSSITRWNQIDSSFPDEPVSFVGPPRTSVQAQVFNATISDASDRSRSYRQADLSGVANDVAGDRLSIGYLDFPTFETFGDRLRGVEINNGEGCVAPTAVAVGTGLYLPLCKPLYIYARIDAVRQPATAAFLRYFLENGRKIAFDAHYVPRTDDTVGQNVSRLNALTAGVGPVPA</sequence>
<keyword evidence="4" id="KW-0143">Chaperone</keyword>